<evidence type="ECO:0000313" key="3">
    <source>
        <dbReference type="Proteomes" id="UP000316426"/>
    </source>
</evidence>
<dbReference type="AlphaFoldDB" id="A0A518K9C2"/>
<proteinExistence type="predicted"/>
<dbReference type="Pfam" id="PF14100">
    <property type="entry name" value="DUF6807"/>
    <property type="match status" value="1"/>
</dbReference>
<keyword evidence="1" id="KW-0732">Signal</keyword>
<reference evidence="2 3" key="1">
    <citation type="submission" date="2019-02" db="EMBL/GenBank/DDBJ databases">
        <title>Deep-cultivation of Planctomycetes and their phenomic and genomic characterization uncovers novel biology.</title>
        <authorList>
            <person name="Wiegand S."/>
            <person name="Jogler M."/>
            <person name="Boedeker C."/>
            <person name="Pinto D."/>
            <person name="Vollmers J."/>
            <person name="Rivas-Marin E."/>
            <person name="Kohn T."/>
            <person name="Peeters S.H."/>
            <person name="Heuer A."/>
            <person name="Rast P."/>
            <person name="Oberbeckmann S."/>
            <person name="Bunk B."/>
            <person name="Jeske O."/>
            <person name="Meyerdierks A."/>
            <person name="Storesund J.E."/>
            <person name="Kallscheuer N."/>
            <person name="Luecker S."/>
            <person name="Lage O.M."/>
            <person name="Pohl T."/>
            <person name="Merkel B.J."/>
            <person name="Hornburger P."/>
            <person name="Mueller R.-W."/>
            <person name="Bruemmer F."/>
            <person name="Labrenz M."/>
            <person name="Spormann A.M."/>
            <person name="Op den Camp H."/>
            <person name="Overmann J."/>
            <person name="Amann R."/>
            <person name="Jetten M.S.M."/>
            <person name="Mascher T."/>
            <person name="Medema M.H."/>
            <person name="Devos D.P."/>
            <person name="Kaster A.-K."/>
            <person name="Ovreas L."/>
            <person name="Rohde M."/>
            <person name="Galperin M.Y."/>
            <person name="Jogler C."/>
        </authorList>
    </citation>
    <scope>NUCLEOTIDE SEQUENCE [LARGE SCALE GENOMIC DNA]</scope>
    <source>
        <strain evidence="2 3">Spa11</strain>
    </source>
</reference>
<feature type="signal peptide" evidence="1">
    <location>
        <begin position="1"/>
        <end position="19"/>
    </location>
</feature>
<dbReference type="RefSeq" id="WP_145112757.1">
    <property type="nucleotide sequence ID" value="NZ_CP036350.1"/>
</dbReference>
<organism evidence="2 3">
    <name type="scientific">Botrimarina mediterranea</name>
    <dbReference type="NCBI Taxonomy" id="2528022"/>
    <lineage>
        <taxon>Bacteria</taxon>
        <taxon>Pseudomonadati</taxon>
        <taxon>Planctomycetota</taxon>
        <taxon>Planctomycetia</taxon>
        <taxon>Pirellulales</taxon>
        <taxon>Lacipirellulaceae</taxon>
        <taxon>Botrimarina</taxon>
    </lineage>
</organism>
<protein>
    <recommendedName>
        <fullName evidence="4">Methane oxygenase PmoA</fullName>
    </recommendedName>
</protein>
<sequence precursor="true">MLLRRLLLCIMMASIGKVAVGDVATGDNSADSTSTPAISIESTPTGKRVSIDDQLFAEYLTDTGRQPAVWPIHGPSGQAMTRSWPLGPQQPSEEVDHPHHESLWFSHGGVNGHDFWAVAKGEPKTHIVHKKFVRSEVLDNAATIETANDWNAGGETIITDTRRLTFGLLGDAADSPRYIDFQIKLNASEGPATFADTKEGSFGIRVSGPLTVDNKLGGKIRNSRGETDGKAWGRPAEWVDYGGPLTATSEADQPTGGVVIMCHPESFRPVPRWHVRTYGLFAANPFGGDKDFPKGEPAQGAVTLDEDETLTLNYRVVFYDGDVAADKIQKWFDAFANAEAN</sequence>
<dbReference type="KEGG" id="bmei:Spa11_25940"/>
<feature type="chain" id="PRO_5021978186" description="Methane oxygenase PmoA" evidence="1">
    <location>
        <begin position="20"/>
        <end position="341"/>
    </location>
</feature>
<accession>A0A518K9C2</accession>
<evidence type="ECO:0000256" key="1">
    <source>
        <dbReference type="SAM" id="SignalP"/>
    </source>
</evidence>
<name>A0A518K9C2_9BACT</name>
<dbReference type="InterPro" id="IPR029475">
    <property type="entry name" value="DUF6807"/>
</dbReference>
<evidence type="ECO:0008006" key="4">
    <source>
        <dbReference type="Google" id="ProtNLM"/>
    </source>
</evidence>
<evidence type="ECO:0000313" key="2">
    <source>
        <dbReference type="EMBL" id="QDV74391.1"/>
    </source>
</evidence>
<keyword evidence="3" id="KW-1185">Reference proteome</keyword>
<dbReference type="Proteomes" id="UP000316426">
    <property type="component" value="Chromosome"/>
</dbReference>
<dbReference type="EMBL" id="CP036349">
    <property type="protein sequence ID" value="QDV74391.1"/>
    <property type="molecule type" value="Genomic_DNA"/>
</dbReference>
<gene>
    <name evidence="2" type="ORF">Spa11_25940</name>
</gene>